<dbReference type="InterPro" id="IPR018649">
    <property type="entry name" value="SHOCT"/>
</dbReference>
<protein>
    <recommendedName>
        <fullName evidence="6">PEGA domain-containing protein</fullName>
    </recommendedName>
</protein>
<dbReference type="OrthoDB" id="194242at2"/>
<evidence type="ECO:0000313" key="4">
    <source>
        <dbReference type="EMBL" id="ADC64041.1"/>
    </source>
</evidence>
<dbReference type="InterPro" id="IPR013229">
    <property type="entry name" value="PEGA"/>
</dbReference>
<evidence type="ECO:0008006" key="6">
    <source>
        <dbReference type="Google" id="ProtNLM"/>
    </source>
</evidence>
<organism evidence="4 5">
    <name type="scientific">Allochromatium vinosum (strain ATCC 17899 / DSM 180 / NBRC 103801 / NCIMB 10441 / D)</name>
    <name type="common">Chromatium vinosum</name>
    <dbReference type="NCBI Taxonomy" id="572477"/>
    <lineage>
        <taxon>Bacteria</taxon>
        <taxon>Pseudomonadati</taxon>
        <taxon>Pseudomonadota</taxon>
        <taxon>Gammaproteobacteria</taxon>
        <taxon>Chromatiales</taxon>
        <taxon>Chromatiaceae</taxon>
        <taxon>Allochromatium</taxon>
    </lineage>
</organism>
<geneLocation type="plasmid" evidence="4 5">
    <name>pALVIN01</name>
</geneLocation>
<dbReference type="Pfam" id="PF09851">
    <property type="entry name" value="SHOCT"/>
    <property type="match status" value="1"/>
</dbReference>
<name>D3RW29_ALLVD</name>
<reference evidence="4" key="2">
    <citation type="journal article" date="2011" name="Stand. Genomic Sci.">
        <title>Complete genome sequence of Allochromatium vinosum DSM 180(T).</title>
        <authorList>
            <person name="Weissgerber T."/>
            <person name="Zigann R."/>
            <person name="Bruce D."/>
            <person name="Chang Y.J."/>
            <person name="Detter J.C."/>
            <person name="Han C."/>
            <person name="Hauser L."/>
            <person name="Jeffries C.D."/>
            <person name="Land M."/>
            <person name="Munk A.C."/>
            <person name="Tapia R."/>
            <person name="Dahl C."/>
        </authorList>
    </citation>
    <scope>NUCLEOTIDE SEQUENCE [LARGE SCALE GENOMIC DNA]</scope>
    <source>
        <strain evidence="4">DSM 180</strain>
    </source>
</reference>
<dbReference type="EMBL" id="CP001897">
    <property type="protein sequence ID" value="ADC64041.1"/>
    <property type="molecule type" value="Genomic_DNA"/>
</dbReference>
<proteinExistence type="predicted"/>
<dbReference type="HOGENOM" id="CLU_131330_0_0_6"/>
<dbReference type="KEGG" id="alv:Alvin_3143"/>
<dbReference type="AlphaFoldDB" id="D3RW29"/>
<evidence type="ECO:0000259" key="2">
    <source>
        <dbReference type="Pfam" id="PF08308"/>
    </source>
</evidence>
<evidence type="ECO:0000313" key="5">
    <source>
        <dbReference type="Proteomes" id="UP000001441"/>
    </source>
</evidence>
<accession>D3RW29</accession>
<reference evidence="4" key="1">
    <citation type="submission" date="2010-02" db="EMBL/GenBank/DDBJ databases">
        <authorList>
            <consortium name="US DOE Joint Genome Institute"/>
            <person name="Lucas S."/>
            <person name="Copeland A."/>
            <person name="Lapidus A."/>
            <person name="Cheng J.-F."/>
            <person name="Bruce D."/>
            <person name="Goodwin L."/>
            <person name="Pitluck S."/>
            <person name="Munk A.C."/>
            <person name="Detter J.C."/>
            <person name="Han C."/>
            <person name="Tapia R."/>
            <person name="Larimer F."/>
            <person name="Land M."/>
            <person name="Hauser L."/>
            <person name="Kyrpides N."/>
            <person name="Ivanova N."/>
            <person name="Zigann R."/>
            <person name="Dahl C."/>
            <person name="Woyke T."/>
        </authorList>
    </citation>
    <scope>NUCLEOTIDE SEQUENCE</scope>
    <source>
        <strain evidence="4">DSM 180</strain>
        <plasmid evidence="4">pALVIN01</plasmid>
    </source>
</reference>
<feature type="chain" id="PRO_5003050235" description="PEGA domain-containing protein" evidence="1">
    <location>
        <begin position="24"/>
        <end position="172"/>
    </location>
</feature>
<dbReference type="RefSeq" id="WP_012972305.1">
    <property type="nucleotide sequence ID" value="NC_013852.1"/>
</dbReference>
<keyword evidence="4" id="KW-0614">Plasmid</keyword>
<dbReference type="Proteomes" id="UP000001441">
    <property type="component" value="Plasmid pALVIN01"/>
</dbReference>
<dbReference type="Pfam" id="PF08308">
    <property type="entry name" value="PEGA"/>
    <property type="match status" value="1"/>
</dbReference>
<keyword evidence="5" id="KW-1185">Reference proteome</keyword>
<evidence type="ECO:0000259" key="3">
    <source>
        <dbReference type="Pfam" id="PF09851"/>
    </source>
</evidence>
<feature type="domain" description="SHOCT" evidence="3">
    <location>
        <begin position="143"/>
        <end position="169"/>
    </location>
</feature>
<gene>
    <name evidence="4" type="ordered locus">Alvin_3143</name>
</gene>
<feature type="signal peptide" evidence="1">
    <location>
        <begin position="1"/>
        <end position="23"/>
    </location>
</feature>
<dbReference type="PROSITE" id="PS51257">
    <property type="entry name" value="PROKAR_LIPOPROTEIN"/>
    <property type="match status" value="1"/>
</dbReference>
<sequence length="172" mass="17551">MRHLPVSFLLGSTLLLTSGCATVTRGTTDTLVIESDPPGAQVTLSNGMSGQTPASFKLSRKTAVVIDIAKAGYEPVKVNVQPQISGAGGAGMAGNVLVGGLIGVAVDAGTGAMNDLKPNPIQVRLAPLAGGAASQSATAIDARLQRLAAMRRSGALTETEYRRKRAEILDGL</sequence>
<keyword evidence="1" id="KW-0732">Signal</keyword>
<feature type="domain" description="PEGA" evidence="2">
    <location>
        <begin position="30"/>
        <end position="81"/>
    </location>
</feature>
<evidence type="ECO:0000256" key="1">
    <source>
        <dbReference type="SAM" id="SignalP"/>
    </source>
</evidence>